<dbReference type="EMBL" id="JADILV010000065">
    <property type="protein sequence ID" value="MBO8484287.1"/>
    <property type="molecule type" value="Genomic_DNA"/>
</dbReference>
<dbReference type="InterPro" id="IPR015943">
    <property type="entry name" value="WD40/YVTN_repeat-like_dom_sf"/>
</dbReference>
<comment type="caution">
    <text evidence="2">The sequence shown here is derived from an EMBL/GenBank/DDBJ whole genome shotgun (WGS) entry which is preliminary data.</text>
</comment>
<feature type="signal peptide" evidence="1">
    <location>
        <begin position="1"/>
        <end position="17"/>
    </location>
</feature>
<organism evidence="2 3">
    <name type="scientific">Candidatus Cryptobacteroides avicola</name>
    <dbReference type="NCBI Taxonomy" id="2840757"/>
    <lineage>
        <taxon>Bacteria</taxon>
        <taxon>Pseudomonadati</taxon>
        <taxon>Bacteroidota</taxon>
        <taxon>Bacteroidia</taxon>
        <taxon>Bacteroidales</taxon>
        <taxon>Candidatus Cryptobacteroides</taxon>
    </lineage>
</organism>
<reference evidence="2" key="1">
    <citation type="submission" date="2020-10" db="EMBL/GenBank/DDBJ databases">
        <authorList>
            <person name="Gilroy R."/>
        </authorList>
    </citation>
    <scope>NUCLEOTIDE SEQUENCE</scope>
    <source>
        <strain evidence="2">G3-8215</strain>
    </source>
</reference>
<dbReference type="AlphaFoldDB" id="A0A940DSM5"/>
<name>A0A940DSM5_9BACT</name>
<keyword evidence="1" id="KW-0732">Signal</keyword>
<reference evidence="2" key="2">
    <citation type="journal article" date="2021" name="PeerJ">
        <title>Extensive microbial diversity within the chicken gut microbiome revealed by metagenomics and culture.</title>
        <authorList>
            <person name="Gilroy R."/>
            <person name="Ravi A."/>
            <person name="Getino M."/>
            <person name="Pursley I."/>
            <person name="Horton D.L."/>
            <person name="Alikhan N.F."/>
            <person name="Baker D."/>
            <person name="Gharbi K."/>
            <person name="Hall N."/>
            <person name="Watson M."/>
            <person name="Adriaenssens E.M."/>
            <person name="Foster-Nyarko E."/>
            <person name="Jarju S."/>
            <person name="Secka A."/>
            <person name="Antonio M."/>
            <person name="Oren A."/>
            <person name="Chaudhuri R.R."/>
            <person name="La Ragione R."/>
            <person name="Hildebrand F."/>
            <person name="Pallen M.J."/>
        </authorList>
    </citation>
    <scope>NUCLEOTIDE SEQUENCE</scope>
    <source>
        <strain evidence="2">G3-8215</strain>
    </source>
</reference>
<evidence type="ECO:0000313" key="2">
    <source>
        <dbReference type="EMBL" id="MBO8484287.1"/>
    </source>
</evidence>
<feature type="chain" id="PRO_5037667302" description="DUF4374 domain-containing protein" evidence="1">
    <location>
        <begin position="18"/>
        <end position="408"/>
    </location>
</feature>
<evidence type="ECO:0000313" key="3">
    <source>
        <dbReference type="Proteomes" id="UP000725002"/>
    </source>
</evidence>
<gene>
    <name evidence="2" type="ORF">IAB75_09280</name>
</gene>
<protein>
    <recommendedName>
        <fullName evidence="4">DUF4374 domain-containing protein</fullName>
    </recommendedName>
</protein>
<proteinExistence type="predicted"/>
<sequence length="408" mass="44072">MKTRNLIMAACAVSALAASCEKTGGGNDTGTTSGEKPKILATIDMSPKASNGYLVPVYDLTSDGASMDEAYEVKTSNYVITYNDWAFIVEGTSGGNIRKFNINNDGTLSEAGQLTVDGAGYGAAHILVISETKAYASAMMANKIVIFNPSDMTKTGEIDLMKDGSTEFVATDKGAKTPNPLGMFLRDGKVYVGLGQFIQMPTTVQGAYMLIIDEKTDTPEKMISDDRLTSATAIGEGGMFIDENNDLYIPCWGSYGFDPAHHSGLLRIKSGEDVFDKDYCFDMSEMTFDGVEGGKFQYVLTYHYAGDGEIYFFGYCPAFASQSANTFYEDHTNYAMKGDLYGRTAEALPLPRTNAISCAINHIGDEVLFGLTTESNGVGIFSYDRRTGECSGAPIVNMQGTMLKMQVL</sequence>
<dbReference type="Proteomes" id="UP000725002">
    <property type="component" value="Unassembled WGS sequence"/>
</dbReference>
<dbReference type="SUPFAM" id="SSF63825">
    <property type="entry name" value="YWTD domain"/>
    <property type="match status" value="1"/>
</dbReference>
<evidence type="ECO:0000256" key="1">
    <source>
        <dbReference type="SAM" id="SignalP"/>
    </source>
</evidence>
<dbReference type="Gene3D" id="2.130.10.10">
    <property type="entry name" value="YVTN repeat-like/Quinoprotein amine dehydrogenase"/>
    <property type="match status" value="1"/>
</dbReference>
<accession>A0A940DSM5</accession>
<evidence type="ECO:0008006" key="4">
    <source>
        <dbReference type="Google" id="ProtNLM"/>
    </source>
</evidence>
<dbReference type="PROSITE" id="PS51257">
    <property type="entry name" value="PROKAR_LIPOPROTEIN"/>
    <property type="match status" value="1"/>
</dbReference>